<dbReference type="Gene3D" id="3.40.50.1820">
    <property type="entry name" value="alpha/beta hydrolase"/>
    <property type="match status" value="1"/>
</dbReference>
<sequence length="309" mass="34156">MSFDVPEILLSPSGAKLALRFQPANQAAVGIVQISHGLAEHAARYQLFARYLADHGFHVYAHDHRGHGHTQAPDAPLGQFAVRDGDEKTLSDMGFVEKTIRERHAGLPLILFGHSMGGLITLAALCGRFCKPDAAAICNSNFANALNQTLAFTLLKAERMFLGSDVPSNFLPSMTFRTWAKQIENYQTQFDWLSHDAAEVALYNNDPLCGFAPSVSMWLDVFRFMRRCNGSAPQQAIALNLPLYLQGGGQDPSTEGGKSLFALEKRLKTAGFSNVTTRIYPDMRHESLHETDKAHFMQDFTTWALKAIA</sequence>
<dbReference type="InterPro" id="IPR022742">
    <property type="entry name" value="Hydrolase_4"/>
</dbReference>
<evidence type="ECO:0000313" key="2">
    <source>
        <dbReference type="EMBL" id="RBO94854.1"/>
    </source>
</evidence>
<proteinExistence type="predicted"/>
<dbReference type="EMBL" id="QNRH01000004">
    <property type="protein sequence ID" value="RBO94854.1"/>
    <property type="molecule type" value="Genomic_DNA"/>
</dbReference>
<comment type="caution">
    <text evidence="2">The sequence shown here is derived from an EMBL/GenBank/DDBJ whole genome shotgun (WGS) entry which is preliminary data.</text>
</comment>
<evidence type="ECO:0000259" key="1">
    <source>
        <dbReference type="Pfam" id="PF12146"/>
    </source>
</evidence>
<dbReference type="InterPro" id="IPR051044">
    <property type="entry name" value="MAG_DAG_Lipase"/>
</dbReference>
<dbReference type="OrthoDB" id="9806902at2"/>
<dbReference type="InterPro" id="IPR029058">
    <property type="entry name" value="AB_hydrolase_fold"/>
</dbReference>
<dbReference type="SUPFAM" id="SSF53474">
    <property type="entry name" value="alpha/beta-Hydrolases"/>
    <property type="match status" value="1"/>
</dbReference>
<feature type="domain" description="Serine aminopeptidase S33" evidence="1">
    <location>
        <begin position="28"/>
        <end position="292"/>
    </location>
</feature>
<protein>
    <submittedName>
        <fullName evidence="2">Alpha-beta hydrolase superfamily lysophospholipase</fullName>
    </submittedName>
</protein>
<gene>
    <name evidence="2" type="ORF">DFR47_104214</name>
</gene>
<dbReference type="Proteomes" id="UP000252893">
    <property type="component" value="Unassembled WGS sequence"/>
</dbReference>
<dbReference type="Pfam" id="PF12146">
    <property type="entry name" value="Hydrolase_4"/>
    <property type="match status" value="1"/>
</dbReference>
<name>A0A366E015_9HYPH</name>
<dbReference type="PANTHER" id="PTHR11614">
    <property type="entry name" value="PHOSPHOLIPASE-RELATED"/>
    <property type="match status" value="1"/>
</dbReference>
<reference evidence="2 3" key="1">
    <citation type="submission" date="2018-06" db="EMBL/GenBank/DDBJ databases">
        <title>Genomic Encyclopedia of Type Strains, Phase IV (KMG-IV): sequencing the most valuable type-strain genomes for metagenomic binning, comparative biology and taxonomic classification.</title>
        <authorList>
            <person name="Goeker M."/>
        </authorList>
    </citation>
    <scope>NUCLEOTIDE SEQUENCE [LARGE SCALE GENOMIC DNA]</scope>
    <source>
        <strain evidence="2 3">DSM 25619</strain>
    </source>
</reference>
<organism evidence="2 3">
    <name type="scientific">Pseudochrobactrum asaccharolyticum</name>
    <dbReference type="NCBI Taxonomy" id="354351"/>
    <lineage>
        <taxon>Bacteria</taxon>
        <taxon>Pseudomonadati</taxon>
        <taxon>Pseudomonadota</taxon>
        <taxon>Alphaproteobacteria</taxon>
        <taxon>Hyphomicrobiales</taxon>
        <taxon>Brucellaceae</taxon>
        <taxon>Pseudochrobactrum</taxon>
    </lineage>
</organism>
<accession>A0A366E015</accession>
<evidence type="ECO:0000313" key="3">
    <source>
        <dbReference type="Proteomes" id="UP000252893"/>
    </source>
</evidence>
<keyword evidence="3" id="KW-1185">Reference proteome</keyword>
<dbReference type="RefSeq" id="WP_113944720.1">
    <property type="nucleotide sequence ID" value="NZ_JBHEEG010000001.1"/>
</dbReference>
<dbReference type="AlphaFoldDB" id="A0A366E015"/>
<keyword evidence="2" id="KW-0378">Hydrolase</keyword>
<dbReference type="GO" id="GO:0016787">
    <property type="term" value="F:hydrolase activity"/>
    <property type="evidence" value="ECO:0007669"/>
    <property type="project" value="UniProtKB-KW"/>
</dbReference>